<dbReference type="EMBL" id="JAERRF010000011">
    <property type="protein sequence ID" value="MBL1098986.1"/>
    <property type="molecule type" value="Genomic_DNA"/>
</dbReference>
<dbReference type="PANTHER" id="PTHR34229">
    <property type="entry name" value="METAL TRANSPORT PROTEIN HI_1621-RELATED"/>
    <property type="match status" value="1"/>
</dbReference>
<dbReference type="Pfam" id="PF01891">
    <property type="entry name" value="CbiM"/>
    <property type="match status" value="1"/>
</dbReference>
<comment type="subcellular location">
    <subcellularLocation>
        <location evidence="1">Cell membrane</location>
        <topology evidence="1">Multi-pass membrane protein</topology>
    </subcellularLocation>
</comment>
<feature type="transmembrane region" description="Helical" evidence="8">
    <location>
        <begin position="152"/>
        <end position="175"/>
    </location>
</feature>
<dbReference type="Pfam" id="PF13190">
    <property type="entry name" value="PDGLE"/>
    <property type="match status" value="1"/>
</dbReference>
<evidence type="ECO:0000256" key="1">
    <source>
        <dbReference type="ARBA" id="ARBA00004651"/>
    </source>
</evidence>
<keyword evidence="11" id="KW-1185">Reference proteome</keyword>
<sequence length="378" mass="37472">MHVPDGFINAPVSAATGVVAAAAVAVSLRGARRELLDTAGGAGAGGGERTAPLAGLVAAFIFAVQMLNFPVAAGTSGHLLGGALAAILVGPYTGVLCVSVVLLMQGVLFADGGLTALGVNITDMAVVTTVVAYVIFRGLLKLAPGRRRMVTVASLVAALVSVPAAAAAFTALYALGGTTDIAIGKVFTAMVGVHVLIGIGEAAITALTVGAVMAVRPDLVHGARGLTARPLELRNTGPVAAPGAPAVARTADEPEAAPAPADTAPAPAAVTPRRSVRRVWLAGLAAALLCAGVVSFYASASPDGLEKVAHDKGIDKKTEDHATQDSPLADYGVEDITDARLSGGLAGVIGVGATLAVGTGVFVVVRKRRAAAEPAETV</sequence>
<feature type="domain" description="PDGLE" evidence="9">
    <location>
        <begin position="277"/>
        <end position="367"/>
    </location>
</feature>
<feature type="transmembrane region" description="Helical" evidence="8">
    <location>
        <begin position="187"/>
        <end position="215"/>
    </location>
</feature>
<keyword evidence="3" id="KW-1003">Cell membrane</keyword>
<feature type="transmembrane region" description="Helical" evidence="8">
    <location>
        <begin position="279"/>
        <end position="298"/>
    </location>
</feature>
<dbReference type="RefSeq" id="WP_201876405.1">
    <property type="nucleotide sequence ID" value="NZ_JAERRF010000011.1"/>
</dbReference>
<feature type="compositionally biased region" description="Low complexity" evidence="7">
    <location>
        <begin position="237"/>
        <end position="249"/>
    </location>
</feature>
<feature type="transmembrane region" description="Helical" evidence="8">
    <location>
        <begin position="116"/>
        <end position="140"/>
    </location>
</feature>
<evidence type="ECO:0000256" key="4">
    <source>
        <dbReference type="ARBA" id="ARBA00022692"/>
    </source>
</evidence>
<feature type="compositionally biased region" description="Low complexity" evidence="7">
    <location>
        <begin position="256"/>
        <end position="269"/>
    </location>
</feature>
<protein>
    <submittedName>
        <fullName evidence="10">Energy-coupling factor ABC transporter permease</fullName>
    </submittedName>
</protein>
<name>A0ABS1NG28_9ACTN</name>
<dbReference type="Gene3D" id="1.10.1760.20">
    <property type="match status" value="1"/>
</dbReference>
<keyword evidence="4 8" id="KW-0812">Transmembrane</keyword>
<feature type="transmembrane region" description="Helical" evidence="8">
    <location>
        <begin position="83"/>
        <end position="104"/>
    </location>
</feature>
<keyword evidence="6 8" id="KW-0472">Membrane</keyword>
<evidence type="ECO:0000259" key="9">
    <source>
        <dbReference type="Pfam" id="PF13190"/>
    </source>
</evidence>
<evidence type="ECO:0000256" key="8">
    <source>
        <dbReference type="SAM" id="Phobius"/>
    </source>
</evidence>
<evidence type="ECO:0000313" key="11">
    <source>
        <dbReference type="Proteomes" id="UP000634229"/>
    </source>
</evidence>
<feature type="transmembrane region" description="Helical" evidence="8">
    <location>
        <begin position="345"/>
        <end position="365"/>
    </location>
</feature>
<organism evidence="10 11">
    <name type="scientific">Streptomyces coffeae</name>
    <dbReference type="NCBI Taxonomy" id="621382"/>
    <lineage>
        <taxon>Bacteria</taxon>
        <taxon>Bacillati</taxon>
        <taxon>Actinomycetota</taxon>
        <taxon>Actinomycetes</taxon>
        <taxon>Kitasatosporales</taxon>
        <taxon>Streptomycetaceae</taxon>
        <taxon>Streptomyces</taxon>
    </lineage>
</organism>
<keyword evidence="2" id="KW-0813">Transport</keyword>
<keyword evidence="5 8" id="KW-1133">Transmembrane helix</keyword>
<gene>
    <name evidence="10" type="ORF">JK363_20415</name>
</gene>
<dbReference type="Proteomes" id="UP000634229">
    <property type="component" value="Unassembled WGS sequence"/>
</dbReference>
<dbReference type="InterPro" id="IPR025937">
    <property type="entry name" value="PDGLE_dom"/>
</dbReference>
<evidence type="ECO:0000256" key="7">
    <source>
        <dbReference type="SAM" id="MobiDB-lite"/>
    </source>
</evidence>
<proteinExistence type="predicted"/>
<dbReference type="PANTHER" id="PTHR34229:SF1">
    <property type="entry name" value="METAL TRANSPORT PROTEIN HI_1621-RELATED"/>
    <property type="match status" value="1"/>
</dbReference>
<feature type="transmembrane region" description="Helical" evidence="8">
    <location>
        <begin position="51"/>
        <end position="71"/>
    </location>
</feature>
<dbReference type="InterPro" id="IPR002751">
    <property type="entry name" value="CbiM/NikMN"/>
</dbReference>
<evidence type="ECO:0000256" key="2">
    <source>
        <dbReference type="ARBA" id="ARBA00022448"/>
    </source>
</evidence>
<comment type="caution">
    <text evidence="10">The sequence shown here is derived from an EMBL/GenBank/DDBJ whole genome shotgun (WGS) entry which is preliminary data.</text>
</comment>
<reference evidence="10 11" key="1">
    <citation type="submission" date="2021-01" db="EMBL/GenBank/DDBJ databases">
        <title>WGS of actinomycetes isolated from Thailand.</title>
        <authorList>
            <person name="Thawai C."/>
        </authorList>
    </citation>
    <scope>NUCLEOTIDE SEQUENCE [LARGE SCALE GENOMIC DNA]</scope>
    <source>
        <strain evidence="10 11">CA1R205</strain>
    </source>
</reference>
<evidence type="ECO:0000256" key="5">
    <source>
        <dbReference type="ARBA" id="ARBA00022989"/>
    </source>
</evidence>
<evidence type="ECO:0000256" key="3">
    <source>
        <dbReference type="ARBA" id="ARBA00022475"/>
    </source>
</evidence>
<feature type="region of interest" description="Disordered" evidence="7">
    <location>
        <begin position="237"/>
        <end position="269"/>
    </location>
</feature>
<evidence type="ECO:0000313" key="10">
    <source>
        <dbReference type="EMBL" id="MBL1098986.1"/>
    </source>
</evidence>
<evidence type="ECO:0000256" key="6">
    <source>
        <dbReference type="ARBA" id="ARBA00023136"/>
    </source>
</evidence>
<accession>A0ABS1NG28</accession>
<feature type="transmembrane region" description="Helical" evidence="8">
    <location>
        <begin position="12"/>
        <end position="31"/>
    </location>
</feature>